<dbReference type="EMBL" id="ALJD01000002">
    <property type="protein sequence ID" value="EJN61550.1"/>
    <property type="molecule type" value="Genomic_DNA"/>
</dbReference>
<organism evidence="1 2">
    <name type="scientific">Halogranum salarium B-1</name>
    <dbReference type="NCBI Taxonomy" id="1210908"/>
    <lineage>
        <taxon>Archaea</taxon>
        <taxon>Methanobacteriati</taxon>
        <taxon>Methanobacteriota</taxon>
        <taxon>Stenosarchaea group</taxon>
        <taxon>Halobacteria</taxon>
        <taxon>Halobacteriales</taxon>
        <taxon>Haloferacaceae</taxon>
    </lineage>
</organism>
<reference evidence="1 2" key="1">
    <citation type="journal article" date="2012" name="J. Bacteriol.">
        <title>Draft Genome Sequence of the Extremely Halophilic Archaeon Halogranum salarium B-1T.</title>
        <authorList>
            <person name="Kim K.K."/>
            <person name="Lee K.C."/>
            <person name="Lee J.S."/>
        </authorList>
    </citation>
    <scope>NUCLEOTIDE SEQUENCE [LARGE SCALE GENOMIC DNA]</scope>
    <source>
        <strain evidence="1 2">B-1</strain>
    </source>
</reference>
<comment type="caution">
    <text evidence="1">The sequence shown here is derived from an EMBL/GenBank/DDBJ whole genome shotgun (WGS) entry which is preliminary data.</text>
</comment>
<accession>J2ZLC5</accession>
<evidence type="ECO:0000313" key="1">
    <source>
        <dbReference type="EMBL" id="EJN61550.1"/>
    </source>
</evidence>
<sequence length="64" mass="6897">MYSVTDDAVGPLRMRSQRLHPATTVTAVSDALDDEVLVGLKTEAADLGRFLGLDVEPKLIVEAE</sequence>
<dbReference type="AlphaFoldDB" id="J2ZLC5"/>
<evidence type="ECO:0000313" key="2">
    <source>
        <dbReference type="Proteomes" id="UP000007813"/>
    </source>
</evidence>
<protein>
    <submittedName>
        <fullName evidence="1">Uncharacterized protein</fullName>
    </submittedName>
</protein>
<proteinExistence type="predicted"/>
<dbReference type="RefSeq" id="WP_009374625.1">
    <property type="nucleotide sequence ID" value="NZ_ALJD01000002.1"/>
</dbReference>
<name>J2ZLC5_9EURY</name>
<gene>
    <name evidence="1" type="ORF">HSB1_05910</name>
</gene>
<dbReference type="Proteomes" id="UP000007813">
    <property type="component" value="Unassembled WGS sequence"/>
</dbReference>